<proteinExistence type="predicted"/>
<evidence type="ECO:0000313" key="4">
    <source>
        <dbReference type="Proteomes" id="UP001305647"/>
    </source>
</evidence>
<feature type="transmembrane region" description="Helical" evidence="2">
    <location>
        <begin position="59"/>
        <end position="79"/>
    </location>
</feature>
<dbReference type="InterPro" id="IPR017956">
    <property type="entry name" value="AT_hook_DNA-bd_motif"/>
</dbReference>
<dbReference type="Proteomes" id="UP001305647">
    <property type="component" value="Unassembled WGS sequence"/>
</dbReference>
<name>A0AAN6QA65_9PEZI</name>
<dbReference type="EMBL" id="MU863624">
    <property type="protein sequence ID" value="KAK4106440.1"/>
    <property type="molecule type" value="Genomic_DNA"/>
</dbReference>
<accession>A0AAN6QA65</accession>
<keyword evidence="2" id="KW-0472">Membrane</keyword>
<gene>
    <name evidence="3" type="ORF">N658DRAFT_491062</name>
</gene>
<organism evidence="3 4">
    <name type="scientific">Parathielavia hyrcaniae</name>
    <dbReference type="NCBI Taxonomy" id="113614"/>
    <lineage>
        <taxon>Eukaryota</taxon>
        <taxon>Fungi</taxon>
        <taxon>Dikarya</taxon>
        <taxon>Ascomycota</taxon>
        <taxon>Pezizomycotina</taxon>
        <taxon>Sordariomycetes</taxon>
        <taxon>Sordariomycetidae</taxon>
        <taxon>Sordariales</taxon>
        <taxon>Chaetomiaceae</taxon>
        <taxon>Parathielavia</taxon>
    </lineage>
</organism>
<evidence type="ECO:0000256" key="1">
    <source>
        <dbReference type="SAM" id="MobiDB-lite"/>
    </source>
</evidence>
<comment type="caution">
    <text evidence="3">The sequence shown here is derived from an EMBL/GenBank/DDBJ whole genome shotgun (WGS) entry which is preliminary data.</text>
</comment>
<dbReference type="SMART" id="SM00384">
    <property type="entry name" value="AT_hook"/>
    <property type="match status" value="2"/>
</dbReference>
<keyword evidence="2" id="KW-1133">Transmembrane helix</keyword>
<protein>
    <submittedName>
        <fullName evidence="3">Uncharacterized protein</fullName>
    </submittedName>
</protein>
<dbReference type="AlphaFoldDB" id="A0AAN6QA65"/>
<dbReference type="GO" id="GO:0003677">
    <property type="term" value="F:DNA binding"/>
    <property type="evidence" value="ECO:0007669"/>
    <property type="project" value="InterPro"/>
</dbReference>
<keyword evidence="4" id="KW-1185">Reference proteome</keyword>
<feature type="compositionally biased region" description="Basic and acidic residues" evidence="1">
    <location>
        <begin position="502"/>
        <end position="512"/>
    </location>
</feature>
<reference evidence="3" key="1">
    <citation type="journal article" date="2023" name="Mol. Phylogenet. Evol.">
        <title>Genome-scale phylogeny and comparative genomics of the fungal order Sordariales.</title>
        <authorList>
            <person name="Hensen N."/>
            <person name="Bonometti L."/>
            <person name="Westerberg I."/>
            <person name="Brannstrom I.O."/>
            <person name="Guillou S."/>
            <person name="Cros-Aarteil S."/>
            <person name="Calhoun S."/>
            <person name="Haridas S."/>
            <person name="Kuo A."/>
            <person name="Mondo S."/>
            <person name="Pangilinan J."/>
            <person name="Riley R."/>
            <person name="LaButti K."/>
            <person name="Andreopoulos B."/>
            <person name="Lipzen A."/>
            <person name="Chen C."/>
            <person name="Yan M."/>
            <person name="Daum C."/>
            <person name="Ng V."/>
            <person name="Clum A."/>
            <person name="Steindorff A."/>
            <person name="Ohm R.A."/>
            <person name="Martin F."/>
            <person name="Silar P."/>
            <person name="Natvig D.O."/>
            <person name="Lalanne C."/>
            <person name="Gautier V."/>
            <person name="Ament-Velasquez S.L."/>
            <person name="Kruys A."/>
            <person name="Hutchinson M.I."/>
            <person name="Powell A.J."/>
            <person name="Barry K."/>
            <person name="Miller A.N."/>
            <person name="Grigoriev I.V."/>
            <person name="Debuchy R."/>
            <person name="Gladieux P."/>
            <person name="Hiltunen Thoren M."/>
            <person name="Johannesson H."/>
        </authorList>
    </citation>
    <scope>NUCLEOTIDE SEQUENCE</scope>
    <source>
        <strain evidence="3">CBS 757.83</strain>
    </source>
</reference>
<reference evidence="3" key="2">
    <citation type="submission" date="2023-05" db="EMBL/GenBank/DDBJ databases">
        <authorList>
            <consortium name="Lawrence Berkeley National Laboratory"/>
            <person name="Steindorff A."/>
            <person name="Hensen N."/>
            <person name="Bonometti L."/>
            <person name="Westerberg I."/>
            <person name="Brannstrom I.O."/>
            <person name="Guillou S."/>
            <person name="Cros-Aarteil S."/>
            <person name="Calhoun S."/>
            <person name="Haridas S."/>
            <person name="Kuo A."/>
            <person name="Mondo S."/>
            <person name="Pangilinan J."/>
            <person name="Riley R."/>
            <person name="Labutti K."/>
            <person name="Andreopoulos B."/>
            <person name="Lipzen A."/>
            <person name="Chen C."/>
            <person name="Yanf M."/>
            <person name="Daum C."/>
            <person name="Ng V."/>
            <person name="Clum A."/>
            <person name="Ohm R."/>
            <person name="Martin F."/>
            <person name="Silar P."/>
            <person name="Natvig D."/>
            <person name="Lalanne C."/>
            <person name="Gautier V."/>
            <person name="Ament-Velasquez S.L."/>
            <person name="Kruys A."/>
            <person name="Hutchinson M.I."/>
            <person name="Powell A.J."/>
            <person name="Barry K."/>
            <person name="Miller A.N."/>
            <person name="Grigoriev I.V."/>
            <person name="Debuchy R."/>
            <person name="Gladieux P."/>
            <person name="Thoren M.H."/>
            <person name="Johannesson H."/>
        </authorList>
    </citation>
    <scope>NUCLEOTIDE SEQUENCE</scope>
    <source>
        <strain evidence="3">CBS 757.83</strain>
    </source>
</reference>
<evidence type="ECO:0000256" key="2">
    <source>
        <dbReference type="SAM" id="Phobius"/>
    </source>
</evidence>
<keyword evidence="2" id="KW-0812">Transmembrane</keyword>
<feature type="transmembrane region" description="Helical" evidence="2">
    <location>
        <begin position="12"/>
        <end position="32"/>
    </location>
</feature>
<feature type="compositionally biased region" description="Low complexity" evidence="1">
    <location>
        <begin position="479"/>
        <end position="492"/>
    </location>
</feature>
<feature type="region of interest" description="Disordered" evidence="1">
    <location>
        <begin position="406"/>
        <end position="536"/>
    </location>
</feature>
<feature type="compositionally biased region" description="Low complexity" evidence="1">
    <location>
        <begin position="422"/>
        <end position="431"/>
    </location>
</feature>
<evidence type="ECO:0000313" key="3">
    <source>
        <dbReference type="EMBL" id="KAK4106440.1"/>
    </source>
</evidence>
<sequence>MAPVEVHREPRVLPTVLAVLHVVAAVYASYTVGRSLYQAHKALGPAEHTRHRRAQRTKLTAAFGSLAALSLIFAITSSLDYLTLSYKVWASERGIQVPDSLFGYGALNTNSTNEPSFHLRYWLSDTPVYLDALEIIAEKTRRWWWGQQLDLATVSWITLIAVEGRRRQIPHPWAYALLSHLVNLSFAQNLFYVALLQAPSTITMQKSRIAQVLHRMLPKKPAPANWFPNPSLLIVPLALNYLVMLCIPVTAGTPFFLTTVALNKLLTLAPLILPGFAPASWGTAYADPRDAYTSITKVYNLISTASALLHAKNTASALLYNLPSSYKHRHSIKIPFDTKKRSKWERTATAAEKVLDAITDHPAVAAAGKDALLCALSLGLWAAVRSTDAHNMLRSVYSGLTRTALPPRSASEVLRSSRRAKAAAATEPASPHGEEEEESAHNTPSGVPPLSMTLRRRGRPKKTSVSIFGSFDGHHAEDATAGAASTTAQQTPPRRRGRPRKVNPEPEPKPEQEPEQNGTGPEEDLDDKTYEPTPAVEAEVGLADVLPEDDFDWEPAALAWGLTAIGGLGLGSAAVFGVECVSR</sequence>